<sequence>MIGISAQNATILVNRPAACRLPHLPQAAMPPAGIFPPAGLSYCYVSLRRICTGSSLAGTQT</sequence>
<gene>
    <name evidence="1" type="ORF">ASZ90_009121</name>
</gene>
<dbReference type="EMBL" id="LNQE01001098">
    <property type="protein sequence ID" value="KUG21130.1"/>
    <property type="molecule type" value="Genomic_DNA"/>
</dbReference>
<organism evidence="1">
    <name type="scientific">hydrocarbon metagenome</name>
    <dbReference type="NCBI Taxonomy" id="938273"/>
    <lineage>
        <taxon>unclassified sequences</taxon>
        <taxon>metagenomes</taxon>
        <taxon>ecological metagenomes</taxon>
    </lineage>
</organism>
<reference evidence="1" key="1">
    <citation type="journal article" date="2015" name="Proc. Natl. Acad. Sci. U.S.A.">
        <title>Networks of energetic and metabolic interactions define dynamics in microbial communities.</title>
        <authorList>
            <person name="Embree M."/>
            <person name="Liu J.K."/>
            <person name="Al-Bassam M.M."/>
            <person name="Zengler K."/>
        </authorList>
    </citation>
    <scope>NUCLEOTIDE SEQUENCE</scope>
</reference>
<protein>
    <submittedName>
        <fullName evidence="1">Uncharacterized protein</fullName>
    </submittedName>
</protein>
<evidence type="ECO:0000313" key="1">
    <source>
        <dbReference type="EMBL" id="KUG21130.1"/>
    </source>
</evidence>
<dbReference type="AlphaFoldDB" id="A0A0W8FJP7"/>
<accession>A0A0W8FJP7</accession>
<proteinExistence type="predicted"/>
<name>A0A0W8FJP7_9ZZZZ</name>
<comment type="caution">
    <text evidence="1">The sequence shown here is derived from an EMBL/GenBank/DDBJ whole genome shotgun (WGS) entry which is preliminary data.</text>
</comment>